<dbReference type="RefSeq" id="XP_008711683.1">
    <property type="nucleotide sequence ID" value="XM_008713461.1"/>
</dbReference>
<dbReference type="GeneID" id="19968500"/>
<dbReference type="Proteomes" id="UP000030752">
    <property type="component" value="Unassembled WGS sequence"/>
</dbReference>
<reference evidence="3 4" key="1">
    <citation type="submission" date="2013-03" db="EMBL/GenBank/DDBJ databases">
        <title>The Genome Sequence of Phialophora europaea CBS 101466.</title>
        <authorList>
            <consortium name="The Broad Institute Genomics Platform"/>
            <person name="Cuomo C."/>
            <person name="de Hoog S."/>
            <person name="Gorbushina A."/>
            <person name="Walker B."/>
            <person name="Young S.K."/>
            <person name="Zeng Q."/>
            <person name="Gargeya S."/>
            <person name="Fitzgerald M."/>
            <person name="Haas B."/>
            <person name="Abouelleil A."/>
            <person name="Allen A.W."/>
            <person name="Alvarado L."/>
            <person name="Arachchi H.M."/>
            <person name="Berlin A.M."/>
            <person name="Chapman S.B."/>
            <person name="Gainer-Dewar J."/>
            <person name="Goldberg J."/>
            <person name="Griggs A."/>
            <person name="Gujja S."/>
            <person name="Hansen M."/>
            <person name="Howarth C."/>
            <person name="Imamovic A."/>
            <person name="Ireland A."/>
            <person name="Larimer J."/>
            <person name="McCowan C."/>
            <person name="Murphy C."/>
            <person name="Pearson M."/>
            <person name="Poon T.W."/>
            <person name="Priest M."/>
            <person name="Roberts A."/>
            <person name="Saif S."/>
            <person name="Shea T."/>
            <person name="Sisk P."/>
            <person name="Sykes S."/>
            <person name="Wortman J."/>
            <person name="Nusbaum C."/>
            <person name="Birren B."/>
        </authorList>
    </citation>
    <scope>NUCLEOTIDE SEQUENCE [LARGE SCALE GENOMIC DNA]</scope>
    <source>
        <strain evidence="3 4">CBS 101466</strain>
    </source>
</reference>
<dbReference type="AlphaFoldDB" id="W2SE22"/>
<protein>
    <recommendedName>
        <fullName evidence="2">DUF7587 domain-containing protein</fullName>
    </recommendedName>
</protein>
<keyword evidence="4" id="KW-1185">Reference proteome</keyword>
<evidence type="ECO:0000259" key="2">
    <source>
        <dbReference type="Pfam" id="PF24494"/>
    </source>
</evidence>
<gene>
    <name evidence="3" type="ORF">HMPREF1541_01161</name>
</gene>
<dbReference type="HOGENOM" id="CLU_365233_0_0_1"/>
<evidence type="ECO:0000313" key="3">
    <source>
        <dbReference type="EMBL" id="ETN46971.1"/>
    </source>
</evidence>
<dbReference type="EMBL" id="KB822711">
    <property type="protein sequence ID" value="ETN46971.1"/>
    <property type="molecule type" value="Genomic_DNA"/>
</dbReference>
<feature type="compositionally biased region" description="Basic and acidic residues" evidence="1">
    <location>
        <begin position="471"/>
        <end position="483"/>
    </location>
</feature>
<name>W2SE22_CYPE1</name>
<feature type="domain" description="DUF7587" evidence="2">
    <location>
        <begin position="12"/>
        <end position="178"/>
    </location>
</feature>
<feature type="region of interest" description="Disordered" evidence="1">
    <location>
        <begin position="456"/>
        <end position="493"/>
    </location>
</feature>
<evidence type="ECO:0000313" key="4">
    <source>
        <dbReference type="Proteomes" id="UP000030752"/>
    </source>
</evidence>
<sequence length="764" mass="85772">MSPLSTGETNYPPYLFRVTTQGLTHGSFKPPFVSPHHDQVGRNQDLPSDIFANDRVFLKVVLDHLNATHQDWDSENAFKSPFISLTSSLRYAVAVAEIHCYRLHKKLKNASRFDVRHPMGRVLLTIIDTSCLSKLIRLWDAQKLVNEFGLNLKNANNHSMDEFLAFGTVTGSATCSRSPFTSIDYILMRDDLCRYAPELVHFGNRLTFCDFWASVPCQAAPSWDECQHAWHIAKQSTYLSLKLAIPMFFYILFLRNRVDWNTNLLDRGIEFMLQEVHRNSHILKEFFPQVWTFTSGTGQGQLHITILDYFWPRTQPCSATVTHPVDFVHKALLRLARVLHDRQAERTKKYFNMTVLGLLATKSIRDTARAILKAIDRSEKPSSKGVDDAVVQDLTHGYKAWFNAFSQQEKVTLSKIFDSLQNIATRLEPITNASAYVQFWTLELAQMRRMLERPATLKRKRSTEVYPSSEPSDRSSKTPRLEDQAQPTGAKTAPEGFLQMLEIPGPAISLSHEVLPNNAAQSEGNSTDLIASRVEEGERQEGFYVVTRARLGDQQLEYEVNFELTQEATDDLSTKRATSPTIDTGPMAADNHPNEIDTTTNLESADEATKMALEAEGLLNLRVVAATLPAESVVKHSSESNNGSSNVATIFRPKLQDQQSLEPLNPPPHENVLSNQIKSPPGVVRSNGTSSADASSAAIAWPPTALVQNRSSLEGLFPRERVSSRMSHCPVTILSHRLKHMAVQAAIIAPPERLEDMIVTKSRR</sequence>
<evidence type="ECO:0000256" key="1">
    <source>
        <dbReference type="SAM" id="MobiDB-lite"/>
    </source>
</evidence>
<dbReference type="InterPro" id="IPR056009">
    <property type="entry name" value="DUF7587"/>
</dbReference>
<dbReference type="Pfam" id="PF24494">
    <property type="entry name" value="DUF7587"/>
    <property type="match status" value="1"/>
</dbReference>
<dbReference type="VEuPathDB" id="FungiDB:HMPREF1541_01161"/>
<accession>W2SE22</accession>
<organism evidence="3 4">
    <name type="scientific">Cyphellophora europaea (strain CBS 101466)</name>
    <name type="common">Phialophora europaea</name>
    <dbReference type="NCBI Taxonomy" id="1220924"/>
    <lineage>
        <taxon>Eukaryota</taxon>
        <taxon>Fungi</taxon>
        <taxon>Dikarya</taxon>
        <taxon>Ascomycota</taxon>
        <taxon>Pezizomycotina</taxon>
        <taxon>Eurotiomycetes</taxon>
        <taxon>Chaetothyriomycetidae</taxon>
        <taxon>Chaetothyriales</taxon>
        <taxon>Cyphellophoraceae</taxon>
        <taxon>Cyphellophora</taxon>
    </lineage>
</organism>
<dbReference type="InParanoid" id="W2SE22"/>
<feature type="region of interest" description="Disordered" evidence="1">
    <location>
        <begin position="571"/>
        <end position="595"/>
    </location>
</feature>
<proteinExistence type="predicted"/>